<keyword evidence="2" id="KW-1185">Reference proteome</keyword>
<name>A0A0L0RZT9_ALLM3</name>
<evidence type="ECO:0000313" key="2">
    <source>
        <dbReference type="Proteomes" id="UP000054350"/>
    </source>
</evidence>
<reference evidence="1 2" key="1">
    <citation type="submission" date="2009-11" db="EMBL/GenBank/DDBJ databases">
        <title>Annotation of Allomyces macrogynus ATCC 38327.</title>
        <authorList>
            <consortium name="The Broad Institute Genome Sequencing Platform"/>
            <person name="Russ C."/>
            <person name="Cuomo C."/>
            <person name="Burger G."/>
            <person name="Gray M.W."/>
            <person name="Holland P.W.H."/>
            <person name="King N."/>
            <person name="Lang F.B.F."/>
            <person name="Roger A.J."/>
            <person name="Ruiz-Trillo I."/>
            <person name="Young S.K."/>
            <person name="Zeng Q."/>
            <person name="Gargeya S."/>
            <person name="Fitzgerald M."/>
            <person name="Haas B."/>
            <person name="Abouelleil A."/>
            <person name="Alvarado L."/>
            <person name="Arachchi H.M."/>
            <person name="Berlin A."/>
            <person name="Chapman S.B."/>
            <person name="Gearin G."/>
            <person name="Goldberg J."/>
            <person name="Griggs A."/>
            <person name="Gujja S."/>
            <person name="Hansen M."/>
            <person name="Heiman D."/>
            <person name="Howarth C."/>
            <person name="Larimer J."/>
            <person name="Lui A."/>
            <person name="MacDonald P.J.P."/>
            <person name="McCowen C."/>
            <person name="Montmayeur A."/>
            <person name="Murphy C."/>
            <person name="Neiman D."/>
            <person name="Pearson M."/>
            <person name="Priest M."/>
            <person name="Roberts A."/>
            <person name="Saif S."/>
            <person name="Shea T."/>
            <person name="Sisk P."/>
            <person name="Stolte C."/>
            <person name="Sykes S."/>
            <person name="Wortman J."/>
            <person name="Nusbaum C."/>
            <person name="Birren B."/>
        </authorList>
    </citation>
    <scope>NUCLEOTIDE SEQUENCE [LARGE SCALE GENOMIC DNA]</scope>
    <source>
        <strain evidence="1 2">ATCC 38327</strain>
    </source>
</reference>
<dbReference type="EMBL" id="GG745329">
    <property type="protein sequence ID" value="KNE55606.1"/>
    <property type="molecule type" value="Genomic_DNA"/>
</dbReference>
<dbReference type="VEuPathDB" id="FungiDB:AMAG_01496"/>
<reference evidence="2" key="2">
    <citation type="submission" date="2009-11" db="EMBL/GenBank/DDBJ databases">
        <title>The Genome Sequence of Allomyces macrogynus strain ATCC 38327.</title>
        <authorList>
            <consortium name="The Broad Institute Genome Sequencing Platform"/>
            <person name="Russ C."/>
            <person name="Cuomo C."/>
            <person name="Shea T."/>
            <person name="Young S.K."/>
            <person name="Zeng Q."/>
            <person name="Koehrsen M."/>
            <person name="Haas B."/>
            <person name="Borodovsky M."/>
            <person name="Guigo R."/>
            <person name="Alvarado L."/>
            <person name="Berlin A."/>
            <person name="Borenstein D."/>
            <person name="Chen Z."/>
            <person name="Engels R."/>
            <person name="Freedman E."/>
            <person name="Gellesch M."/>
            <person name="Goldberg J."/>
            <person name="Griggs A."/>
            <person name="Gujja S."/>
            <person name="Heiman D."/>
            <person name="Hepburn T."/>
            <person name="Howarth C."/>
            <person name="Jen D."/>
            <person name="Larson L."/>
            <person name="Lewis B."/>
            <person name="Mehta T."/>
            <person name="Park D."/>
            <person name="Pearson M."/>
            <person name="Roberts A."/>
            <person name="Saif S."/>
            <person name="Shenoy N."/>
            <person name="Sisk P."/>
            <person name="Stolte C."/>
            <person name="Sykes S."/>
            <person name="Walk T."/>
            <person name="White J."/>
            <person name="Yandava C."/>
            <person name="Burger G."/>
            <person name="Gray M.W."/>
            <person name="Holland P.W.H."/>
            <person name="King N."/>
            <person name="Lang F.B.F."/>
            <person name="Roger A.J."/>
            <person name="Ruiz-Trillo I."/>
            <person name="Lander E."/>
            <person name="Nusbaum C."/>
        </authorList>
    </citation>
    <scope>NUCLEOTIDE SEQUENCE [LARGE SCALE GENOMIC DNA]</scope>
    <source>
        <strain evidence="2">ATCC 38327</strain>
    </source>
</reference>
<protein>
    <submittedName>
        <fullName evidence="1">Uncharacterized protein</fullName>
    </submittedName>
</protein>
<gene>
    <name evidence="1" type="ORF">AMAG_01496</name>
</gene>
<dbReference type="Proteomes" id="UP000054350">
    <property type="component" value="Unassembled WGS sequence"/>
</dbReference>
<organism evidence="1 2">
    <name type="scientific">Allomyces macrogynus (strain ATCC 38327)</name>
    <name type="common">Allomyces javanicus var. macrogynus</name>
    <dbReference type="NCBI Taxonomy" id="578462"/>
    <lineage>
        <taxon>Eukaryota</taxon>
        <taxon>Fungi</taxon>
        <taxon>Fungi incertae sedis</taxon>
        <taxon>Blastocladiomycota</taxon>
        <taxon>Blastocladiomycetes</taxon>
        <taxon>Blastocladiales</taxon>
        <taxon>Blastocladiaceae</taxon>
        <taxon>Allomyces</taxon>
    </lineage>
</organism>
<accession>A0A0L0RZT9</accession>
<dbReference type="AlphaFoldDB" id="A0A0L0RZT9"/>
<proteinExistence type="predicted"/>
<sequence>MPGPRSKLFGRVEPNGDPTKYVCIKCGYTRSSSHMYLHYASGECPEGATQRGHETAATHHHHYQAVHNNVPLWSWHDVMFLINDCILVAGLPLETFENPWFQAMMAGIQIFSAQHPEISLDLALLAARGELVLDPAEFAE</sequence>
<evidence type="ECO:0000313" key="1">
    <source>
        <dbReference type="EMBL" id="KNE55606.1"/>
    </source>
</evidence>